<evidence type="ECO:0000256" key="1">
    <source>
        <dbReference type="ARBA" id="ARBA00008075"/>
    </source>
</evidence>
<proteinExistence type="inferred from homology"/>
<dbReference type="InterPro" id="IPR036322">
    <property type="entry name" value="WD40_repeat_dom_sf"/>
</dbReference>
<feature type="compositionally biased region" description="Basic and acidic residues" evidence="7">
    <location>
        <begin position="484"/>
        <end position="493"/>
    </location>
</feature>
<feature type="compositionally biased region" description="Basic and acidic residues" evidence="7">
    <location>
        <begin position="431"/>
        <end position="443"/>
    </location>
</feature>
<dbReference type="InterPro" id="IPR001680">
    <property type="entry name" value="WD40_rpt"/>
</dbReference>
<keyword evidence="4" id="KW-0805">Transcription regulation</keyword>
<dbReference type="Gene3D" id="2.130.10.10">
    <property type="entry name" value="YVTN repeat-like/Quinoprotein amine dehydrogenase"/>
    <property type="match status" value="1"/>
</dbReference>
<evidence type="ECO:0000313" key="8">
    <source>
        <dbReference type="EMBL" id="CAG5105600.1"/>
    </source>
</evidence>
<feature type="compositionally biased region" description="Basic and acidic residues" evidence="7">
    <location>
        <begin position="518"/>
        <end position="535"/>
    </location>
</feature>
<keyword evidence="5" id="KW-0804">Transcription</keyword>
<dbReference type="InterPro" id="IPR019775">
    <property type="entry name" value="WD40_repeat_CS"/>
</dbReference>
<dbReference type="InterPro" id="IPR051243">
    <property type="entry name" value="PcG_WD-repeat"/>
</dbReference>
<evidence type="ECO:0000256" key="6">
    <source>
        <dbReference type="PROSITE-ProRule" id="PRU00221"/>
    </source>
</evidence>
<feature type="compositionally biased region" description="Polar residues" evidence="7">
    <location>
        <begin position="384"/>
        <end position="430"/>
    </location>
</feature>
<sequence>MTKKKAAPKIGRVAKYGKSSDRFLFNSSLKEDHNDHIFSVTFDPFVHPNQNQIFATVAKNGLRIYECKKDKTTPIHVFEDPDKTENFYTTAWGIYEGDPILAFAGFHGCIRVLNITKRIICRHLIGHGAAINEVQFHPKHRRLLASASKDLTIRIWNVHSEVQVFICGGLHGHRDEVLSCDFNQSGTLLASCGMDHMIMIWNFDSKVAKLAIQAADAFQLQYSKSPFPTTTLPPIYVTRDIHSNYIDCVRWYGDFIFSKSCEHEIKCWEPDLSKPHEINPSPPVTAMISIPLLDSPNWYVRFGIDRYLQYMAAGNANGNIYVWDLDSFSKSTKPKPLILTHGKRSAQCRQCNFSNDGSILVGVFDDSTVWRYDLNPKYKDDPSSVENGTTNGHSNGVNGESLSNGQNGNPHEESPSLNAGMTSNAPIQNGHNHENGHSKRASEENSENPAVPRDEMVETVENGSGKDMRSQPKTSEVVAEEPNLESKEEVKEEPTEEPMETTMSGMPNLEPVTEDIEQPAKKIKLDPDLEDNDKS</sequence>
<keyword evidence="3" id="KW-0677">Repeat</keyword>
<dbReference type="PROSITE" id="PS50294">
    <property type="entry name" value="WD_REPEATS_REGION"/>
    <property type="match status" value="2"/>
</dbReference>
<reference evidence="8 9" key="1">
    <citation type="submission" date="2021-04" db="EMBL/GenBank/DDBJ databases">
        <authorList>
            <person name="Bliznina A."/>
        </authorList>
    </citation>
    <scope>NUCLEOTIDE SEQUENCE [LARGE SCALE GENOMIC DNA]</scope>
</reference>
<evidence type="ECO:0000313" key="9">
    <source>
        <dbReference type="Proteomes" id="UP001158576"/>
    </source>
</evidence>
<evidence type="ECO:0000256" key="5">
    <source>
        <dbReference type="ARBA" id="ARBA00023163"/>
    </source>
</evidence>
<feature type="repeat" description="WD" evidence="6">
    <location>
        <begin position="170"/>
        <end position="205"/>
    </location>
</feature>
<evidence type="ECO:0000256" key="7">
    <source>
        <dbReference type="SAM" id="MobiDB-lite"/>
    </source>
</evidence>
<dbReference type="SUPFAM" id="SSF50978">
    <property type="entry name" value="WD40 repeat-like"/>
    <property type="match status" value="1"/>
</dbReference>
<gene>
    <name evidence="8" type="ORF">OKIOD_LOCUS11042</name>
</gene>
<protein>
    <submittedName>
        <fullName evidence="8">Oidioi.mRNA.OKI2018_I69.chr1.g2277.t1.cds</fullName>
    </submittedName>
</protein>
<dbReference type="PROSITE" id="PS00678">
    <property type="entry name" value="WD_REPEATS_1"/>
    <property type="match status" value="2"/>
</dbReference>
<dbReference type="PROSITE" id="PS50082">
    <property type="entry name" value="WD_REPEATS_2"/>
    <property type="match status" value="2"/>
</dbReference>
<dbReference type="EMBL" id="OU015566">
    <property type="protein sequence ID" value="CAG5105600.1"/>
    <property type="molecule type" value="Genomic_DNA"/>
</dbReference>
<comment type="similarity">
    <text evidence="1">Belongs to the WD repeat ESC family.</text>
</comment>
<evidence type="ECO:0000256" key="3">
    <source>
        <dbReference type="ARBA" id="ARBA00022737"/>
    </source>
</evidence>
<keyword evidence="9" id="KW-1185">Reference proteome</keyword>
<evidence type="ECO:0000256" key="2">
    <source>
        <dbReference type="ARBA" id="ARBA00022574"/>
    </source>
</evidence>
<dbReference type="Proteomes" id="UP001158576">
    <property type="component" value="Chromosome 1"/>
</dbReference>
<dbReference type="PANTHER" id="PTHR10253">
    <property type="entry name" value="POLYCOMB PROTEIN"/>
    <property type="match status" value="1"/>
</dbReference>
<name>A0ABN7SR77_OIKDI</name>
<dbReference type="Pfam" id="PF00400">
    <property type="entry name" value="WD40"/>
    <property type="match status" value="2"/>
</dbReference>
<keyword evidence="2 6" id="KW-0853">WD repeat</keyword>
<accession>A0ABN7SR77</accession>
<evidence type="ECO:0000256" key="4">
    <source>
        <dbReference type="ARBA" id="ARBA00023015"/>
    </source>
</evidence>
<feature type="repeat" description="WD" evidence="6">
    <location>
        <begin position="124"/>
        <end position="166"/>
    </location>
</feature>
<dbReference type="InterPro" id="IPR015943">
    <property type="entry name" value="WD40/YVTN_repeat-like_dom_sf"/>
</dbReference>
<dbReference type="SMART" id="SM00320">
    <property type="entry name" value="WD40"/>
    <property type="match status" value="6"/>
</dbReference>
<feature type="region of interest" description="Disordered" evidence="7">
    <location>
        <begin position="377"/>
        <end position="535"/>
    </location>
</feature>
<organism evidence="8 9">
    <name type="scientific">Oikopleura dioica</name>
    <name type="common">Tunicate</name>
    <dbReference type="NCBI Taxonomy" id="34765"/>
    <lineage>
        <taxon>Eukaryota</taxon>
        <taxon>Metazoa</taxon>
        <taxon>Chordata</taxon>
        <taxon>Tunicata</taxon>
        <taxon>Appendicularia</taxon>
        <taxon>Copelata</taxon>
        <taxon>Oikopleuridae</taxon>
        <taxon>Oikopleura</taxon>
    </lineage>
</organism>